<protein>
    <submittedName>
        <fullName evidence="2">Uncharacterized protein</fullName>
    </submittedName>
</protein>
<dbReference type="OMA" id="WYDCRNI"/>
<feature type="region of interest" description="Disordered" evidence="1">
    <location>
        <begin position="1284"/>
        <end position="1306"/>
    </location>
</feature>
<dbReference type="Gramene" id="RZC74493">
    <property type="protein sequence ID" value="RZC74493"/>
    <property type="gene ID" value="C5167_049976"/>
</dbReference>
<feature type="compositionally biased region" description="Polar residues" evidence="1">
    <location>
        <begin position="951"/>
        <end position="967"/>
    </location>
</feature>
<dbReference type="Proteomes" id="UP000316621">
    <property type="component" value="Chromosome 8"/>
</dbReference>
<dbReference type="PANTHER" id="PTHR35764:SF1">
    <property type="entry name" value="PROTEIN SHORTAGE IN CHIASMATA 1"/>
    <property type="match status" value="1"/>
</dbReference>
<proteinExistence type="predicted"/>
<name>A0A4Y7KMB9_PAPSO</name>
<dbReference type="STRING" id="3469.A0A4Y7KMB9"/>
<gene>
    <name evidence="2" type="ORF">C5167_049976</name>
</gene>
<sequence length="1344" mass="152547">MRTRFLNIDYFSHSSEKTLKDTINFLPLPVPQISNTFVDTKSQAEAENFCFDSVVDIDFEIETFQIDKPLSFFLNEVLPHRIDVPDRDFLSSNSDSYFDRTNFDEEDQTNSQSQTDLNQFQQRGNEVSGEEKDKGNFKIIPFETPERDFFLEDPVGVFEHGDDLVLPDRVSETEMTLDLRAAIPYPCTLSESIYLVEDITLDFQIDEKKSYVVEDACLIQDRNYPSTRNYPVWEVNEFELEVHPSPSMDDEFHFLLQSIGFQQWTESDKQLAQGDDLMRYIETANLEFLLKPHPLEQAIEPQPAVLDMFLEMDFICRYKSSDIQENLMVTLEVSDVEYFQVITPVHFQEYQILDLNCNQLMEVFFSSQTANQPDTCDSMFSENNPYKQLYESIISHELALVDDSFKSFPIPVLSDDKKRLSPYTTMQEILADLKPHSPSASDGIYLDWHLLLQDRWNSDWNVMEDIDTYSVSSTLDSTDAGFVIFDFVFSEETPDGSLTFQDSEKLKEPFGGFGSTILVEDAGQKPVMSKPGTSEKFPTLSDSMSNFNDLSFFLNPRKSIVKQNTEPAVQDTTSYIYDMQKRSKQEEGNIRLMPFQNVDDNVQKFEGHVDTVPLKEDSIPVNSYEPASSKANSSFTLPLKEDSIPVISYEPASSKANSSFTLPTSDIPESKKKMPSFSDFIVIVNTQNFDKEMLISRRSSYQKILVMEKRGVQVIEREIDYPVDLILSAAMCLVWYDCKSIGNKAINTTEALSFVPLYVENIATNVLTSLSFAFSDCALGYVGVWSACKLYMREQAKEDLQVDMVVDHCKNHYDLVFEGDNRYLTAIMESSDGLYAAAASLGIGLQLFCSYSPELTDEIVMGCIDYNMRLNKGQYPKMPDTETLAESFLTRFPSIHPLSAHAILSSGGILVEFLECSSDHRIQAIEKCHVPNQSVSLFSSLCSFGEHEGSKSGTTDCSSVSPASESNSRLRTETQRKRQKCVSDPQTLDILMDGNFLLEPLIQSDDMNLKPPRVPKPFQSLISSKHQKADESVMSGYQPADTIFGQKQSLNAFSTNNSEWNQIFTSSMNTDLKGEVIDLTESPTVGEDFFSSADTLNFPKVPSRGNDHAIGNSSVARRLSFGLNDFPSSADMNSESDMWASVKNHKRRLEDIDSIVDPLSFNTGRGPFQEQNLSTSSSNANGLFKENNSRYYGSKPFCNAIKSSRHQQGSPWTKEFLSKIKEKSRIHQKSLQCQTILHDHEYPGSREKIAKRKSPSILDFYKYDGGSKPKKTTNQKWQKRLIHQPANVSKNEKASPPGLRSWTPIDKRAKQTLSFTKNGNETQSKLVWGDGDDQLLRKRYRKET</sequence>
<evidence type="ECO:0000313" key="3">
    <source>
        <dbReference type="Proteomes" id="UP000316621"/>
    </source>
</evidence>
<feature type="region of interest" description="Disordered" evidence="1">
    <location>
        <begin position="100"/>
        <end position="137"/>
    </location>
</feature>
<feature type="region of interest" description="Disordered" evidence="1">
    <location>
        <begin position="950"/>
        <end position="979"/>
    </location>
</feature>
<accession>A0A4Y7KMB9</accession>
<organism evidence="2 3">
    <name type="scientific">Papaver somniferum</name>
    <name type="common">Opium poppy</name>
    <dbReference type="NCBI Taxonomy" id="3469"/>
    <lineage>
        <taxon>Eukaryota</taxon>
        <taxon>Viridiplantae</taxon>
        <taxon>Streptophyta</taxon>
        <taxon>Embryophyta</taxon>
        <taxon>Tracheophyta</taxon>
        <taxon>Spermatophyta</taxon>
        <taxon>Magnoliopsida</taxon>
        <taxon>Ranunculales</taxon>
        <taxon>Papaveraceae</taxon>
        <taxon>Papaveroideae</taxon>
        <taxon>Papaver</taxon>
    </lineage>
</organism>
<feature type="compositionally biased region" description="Polar residues" evidence="1">
    <location>
        <begin position="109"/>
        <end position="125"/>
    </location>
</feature>
<dbReference type="InterPro" id="IPR038824">
    <property type="entry name" value="SHOC1-like"/>
</dbReference>
<reference evidence="2 3" key="1">
    <citation type="journal article" date="2018" name="Science">
        <title>The opium poppy genome and morphinan production.</title>
        <authorList>
            <person name="Guo L."/>
            <person name="Winzer T."/>
            <person name="Yang X."/>
            <person name="Li Y."/>
            <person name="Ning Z."/>
            <person name="He Z."/>
            <person name="Teodor R."/>
            <person name="Lu Y."/>
            <person name="Bowser T.A."/>
            <person name="Graham I.A."/>
            <person name="Ye K."/>
        </authorList>
    </citation>
    <scope>NUCLEOTIDE SEQUENCE [LARGE SCALE GENOMIC DNA]</scope>
    <source>
        <strain evidence="3">cv. HN1</strain>
        <tissue evidence="2">Leaves</tissue>
    </source>
</reference>
<dbReference type="GO" id="GO:0000712">
    <property type="term" value="P:resolution of meiotic recombination intermediates"/>
    <property type="evidence" value="ECO:0007669"/>
    <property type="project" value="TreeGrafter"/>
</dbReference>
<evidence type="ECO:0000313" key="2">
    <source>
        <dbReference type="EMBL" id="RZC74493.1"/>
    </source>
</evidence>
<keyword evidence="3" id="KW-1185">Reference proteome</keyword>
<dbReference type="EMBL" id="CM010722">
    <property type="protein sequence ID" value="RZC74493.1"/>
    <property type="molecule type" value="Genomic_DNA"/>
</dbReference>
<evidence type="ECO:0000256" key="1">
    <source>
        <dbReference type="SAM" id="MobiDB-lite"/>
    </source>
</evidence>
<dbReference type="PANTHER" id="PTHR35764">
    <property type="entry name" value="PROTEIN SHORTAGE IN CHIASMATA 1"/>
    <property type="match status" value="1"/>
</dbReference>